<keyword evidence="1" id="KW-0547">Nucleotide-binding</keyword>
<dbReference type="RefSeq" id="WP_076671907.1">
    <property type="nucleotide sequence ID" value="NZ_JAJGZU010000022.1"/>
</dbReference>
<dbReference type="Proteomes" id="UP000305840">
    <property type="component" value="Unassembled WGS sequence"/>
</dbReference>
<dbReference type="InterPro" id="IPR027417">
    <property type="entry name" value="P-loop_NTPase"/>
</dbReference>
<dbReference type="AlphaFoldDB" id="A0A4U2E9D5"/>
<dbReference type="GO" id="GO:0005524">
    <property type="term" value="F:ATP binding"/>
    <property type="evidence" value="ECO:0007669"/>
    <property type="project" value="UniProtKB-KW"/>
</dbReference>
<accession>A0A4U2E9D5</accession>
<keyword evidence="1" id="KW-0067">ATP-binding</keyword>
<dbReference type="Gene3D" id="3.40.50.300">
    <property type="entry name" value="P-loop containing nucleotide triphosphate hydrolases"/>
    <property type="match status" value="1"/>
</dbReference>
<organism evidence="1 2">
    <name type="scientific">Vibrio lentus</name>
    <dbReference type="NCBI Taxonomy" id="136468"/>
    <lineage>
        <taxon>Bacteria</taxon>
        <taxon>Pseudomonadati</taxon>
        <taxon>Pseudomonadota</taxon>
        <taxon>Gammaproteobacteria</taxon>
        <taxon>Vibrionales</taxon>
        <taxon>Vibrionaceae</taxon>
        <taxon>Vibrio</taxon>
    </lineage>
</organism>
<name>A0A4U2E9D5_9VIBR</name>
<evidence type="ECO:0000313" key="1">
    <source>
        <dbReference type="EMBL" id="TKG00534.1"/>
    </source>
</evidence>
<comment type="caution">
    <text evidence="1">The sequence shown here is derived from an EMBL/GenBank/DDBJ whole genome shotgun (WGS) entry which is preliminary data.</text>
</comment>
<gene>
    <name evidence="1" type="ORF">FCV91_24705</name>
</gene>
<sequence length="167" mass="19537">MTKIYFVCGFIGSGKTTYSKRLAEEHNAFRFSIDEWMIPLYGEHMDRETFDHRLATLQGLFKDSATQLFSLDVPVIFDFGFWRKADRNAFTEWASNAGVKSEVHYLDIPFGTCKERAFHRNSELNGKSYEMTPEMLELFWSWFEVPEPDENVVWVQQALSLRSKLAL</sequence>
<dbReference type="EMBL" id="SYVO01000143">
    <property type="protein sequence ID" value="TKG00534.1"/>
    <property type="molecule type" value="Genomic_DNA"/>
</dbReference>
<dbReference type="SUPFAM" id="SSF52540">
    <property type="entry name" value="P-loop containing nucleoside triphosphate hydrolases"/>
    <property type="match status" value="1"/>
</dbReference>
<proteinExistence type="predicted"/>
<dbReference type="Pfam" id="PF13671">
    <property type="entry name" value="AAA_33"/>
    <property type="match status" value="1"/>
</dbReference>
<protein>
    <submittedName>
        <fullName evidence="1">ATP-binding protein</fullName>
    </submittedName>
</protein>
<evidence type="ECO:0000313" key="2">
    <source>
        <dbReference type="Proteomes" id="UP000305840"/>
    </source>
</evidence>
<reference evidence="1 2" key="1">
    <citation type="submission" date="2019-04" db="EMBL/GenBank/DDBJ databases">
        <title>A reverse ecology approach based on a biological definition of microbial populations.</title>
        <authorList>
            <person name="Arevalo P."/>
            <person name="Vaninsberghe D."/>
            <person name="Elsherbini J."/>
            <person name="Gore J."/>
            <person name="Polz M."/>
        </authorList>
    </citation>
    <scope>NUCLEOTIDE SEQUENCE [LARGE SCALE GENOMIC DNA]</scope>
    <source>
        <strain evidence="1 2">10N.222.48.A1</strain>
    </source>
</reference>